<sequence>MEFFLGLELYMLIVFGLLFLWIVFSTYYVFRAYNKGVEKVIPYVYDSIPSVFTTIGVLGTFIGIYFGLREFDVENITESIPPLLEGLKTAFTTSILGVSLSLIFGKVSQVVLRYSEKKMPPKPTGELAAFQEIIEVLKNSQKDMNNNFEILHSSIVDESEYSLSTQITKLRNQFTDLEKISSQQNEVLTKVHNSLGGDGETSLLTQFQKLRAEQNDYSKKQEKNVDLIVESMYTNNELIRQKFDEFSDLLAKNNTEALVEVMKRATEQFNEQMSSLIEKLVQENFKELNNSVQRMNDWQIENKEMIGELTNQFKGVSENFAIASVSINEITENTTKLTDENSHLTKLIEELQKVMIEDTKYQEITSQLTSAINTLKDNTEAFDETTNKLNDWVRNQMNFSDSVAVLLSRLEEIDKIKDINEVFWDGTKKQLNEGVAVVERASKRLSNDLESINDEFYARLNDTLQNLDTLIQRIIANYN</sequence>
<gene>
    <name evidence="3" type="ORF">E1J38_002370</name>
</gene>
<keyword evidence="2" id="KW-1133">Transmembrane helix</keyword>
<protein>
    <recommendedName>
        <fullName evidence="5">MotA/TolQ/ExbB proton channel domain-containing protein</fullName>
    </recommendedName>
</protein>
<feature type="transmembrane region" description="Helical" evidence="2">
    <location>
        <begin position="51"/>
        <end position="68"/>
    </location>
</feature>
<evidence type="ECO:0000256" key="2">
    <source>
        <dbReference type="SAM" id="Phobius"/>
    </source>
</evidence>
<dbReference type="OrthoDB" id="9798009at2"/>
<evidence type="ECO:0000256" key="1">
    <source>
        <dbReference type="SAM" id="Coils"/>
    </source>
</evidence>
<name>A0A562YIC2_9FLAO</name>
<reference evidence="3 4" key="1">
    <citation type="submission" date="2019-07" db="EMBL/GenBank/DDBJ databases">
        <title>Seonamhaeicola sp. W255 draft genome.</title>
        <authorList>
            <person name="Zhang X.-Y."/>
            <person name="Zhang R."/>
            <person name="Zhong Y.-L."/>
            <person name="Du Z.-J."/>
        </authorList>
    </citation>
    <scope>NUCLEOTIDE SEQUENCE [LARGE SCALE GENOMIC DNA]</scope>
    <source>
        <strain evidence="3 4">W255</strain>
    </source>
</reference>
<keyword evidence="2" id="KW-0812">Transmembrane</keyword>
<evidence type="ECO:0000313" key="4">
    <source>
        <dbReference type="Proteomes" id="UP000295814"/>
    </source>
</evidence>
<feature type="coiled-coil region" evidence="1">
    <location>
        <begin position="435"/>
        <end position="477"/>
    </location>
</feature>
<organism evidence="3 4">
    <name type="scientific">Seonamhaeicola sediminis</name>
    <dbReference type="NCBI Taxonomy" id="2528206"/>
    <lineage>
        <taxon>Bacteria</taxon>
        <taxon>Pseudomonadati</taxon>
        <taxon>Bacteroidota</taxon>
        <taxon>Flavobacteriia</taxon>
        <taxon>Flavobacteriales</taxon>
        <taxon>Flavobacteriaceae</taxon>
    </lineage>
</organism>
<evidence type="ECO:0008006" key="5">
    <source>
        <dbReference type="Google" id="ProtNLM"/>
    </source>
</evidence>
<dbReference type="RefSeq" id="WP_133354274.1">
    <property type="nucleotide sequence ID" value="NZ_SMZJ02000001.1"/>
</dbReference>
<dbReference type="AlphaFoldDB" id="A0A562YIC2"/>
<dbReference type="EMBL" id="SMZJ02000001">
    <property type="protein sequence ID" value="TWO34724.1"/>
    <property type="molecule type" value="Genomic_DNA"/>
</dbReference>
<accession>A0A562YIC2</accession>
<dbReference type="Proteomes" id="UP000295814">
    <property type="component" value="Unassembled WGS sequence"/>
</dbReference>
<evidence type="ECO:0000313" key="3">
    <source>
        <dbReference type="EMBL" id="TWO34724.1"/>
    </source>
</evidence>
<keyword evidence="1" id="KW-0175">Coiled coil</keyword>
<feature type="transmembrane region" description="Helical" evidence="2">
    <location>
        <begin position="12"/>
        <end position="30"/>
    </location>
</feature>
<proteinExistence type="predicted"/>
<keyword evidence="4" id="KW-1185">Reference proteome</keyword>
<keyword evidence="2" id="KW-0472">Membrane</keyword>
<comment type="caution">
    <text evidence="3">The sequence shown here is derived from an EMBL/GenBank/DDBJ whole genome shotgun (WGS) entry which is preliminary data.</text>
</comment>